<dbReference type="AlphaFoldDB" id="A0A2S0NAG4"/>
<dbReference type="InterPro" id="IPR013783">
    <property type="entry name" value="Ig-like_fold"/>
</dbReference>
<organism evidence="2 3">
    <name type="scientific">Phreatobacter cathodiphilus</name>
    <dbReference type="NCBI Taxonomy" id="1868589"/>
    <lineage>
        <taxon>Bacteria</taxon>
        <taxon>Pseudomonadati</taxon>
        <taxon>Pseudomonadota</taxon>
        <taxon>Alphaproteobacteria</taxon>
        <taxon>Hyphomicrobiales</taxon>
        <taxon>Phreatobacteraceae</taxon>
        <taxon>Phreatobacter</taxon>
    </lineage>
</organism>
<dbReference type="KEGG" id="phr:C6569_08445"/>
<reference evidence="2 3" key="1">
    <citation type="submission" date="2018-03" db="EMBL/GenBank/DDBJ databases">
        <title>Genome sequencing of Phreatobacter sp.</title>
        <authorList>
            <person name="Kim S.-J."/>
            <person name="Heo J."/>
            <person name="Kwon S.-W."/>
        </authorList>
    </citation>
    <scope>NUCLEOTIDE SEQUENCE [LARGE SCALE GENOMIC DNA]</scope>
    <source>
        <strain evidence="2 3">S-12</strain>
    </source>
</reference>
<dbReference type="SUPFAM" id="SSF81296">
    <property type="entry name" value="E set domains"/>
    <property type="match status" value="1"/>
</dbReference>
<dbReference type="InterPro" id="IPR014880">
    <property type="entry name" value="SoxZ_dom"/>
</dbReference>
<evidence type="ECO:0000259" key="1">
    <source>
        <dbReference type="Pfam" id="PF08770"/>
    </source>
</evidence>
<feature type="domain" description="Sulphur oxidation protein SoxZ" evidence="1">
    <location>
        <begin position="12"/>
        <end position="103"/>
    </location>
</feature>
<evidence type="ECO:0000313" key="2">
    <source>
        <dbReference type="EMBL" id="AVO45086.1"/>
    </source>
</evidence>
<accession>A0A2S0NAG4</accession>
<protein>
    <submittedName>
        <fullName evidence="2">Thiosulfate oxidation carrier complex protein SoxZ</fullName>
    </submittedName>
</protein>
<dbReference type="NCBIfam" id="TIGR04490">
    <property type="entry name" value="SoxZ_true"/>
    <property type="match status" value="1"/>
</dbReference>
<dbReference type="Proteomes" id="UP000237889">
    <property type="component" value="Chromosome"/>
</dbReference>
<keyword evidence="3" id="KW-1185">Reference proteome</keyword>
<evidence type="ECO:0000313" key="3">
    <source>
        <dbReference type="Proteomes" id="UP000237889"/>
    </source>
</evidence>
<dbReference type="InterPro" id="IPR030995">
    <property type="entry name" value="SoxZ"/>
</dbReference>
<dbReference type="Gene3D" id="2.60.40.10">
    <property type="entry name" value="Immunoglobulins"/>
    <property type="match status" value="1"/>
</dbReference>
<dbReference type="RefSeq" id="WP_106748427.1">
    <property type="nucleotide sequence ID" value="NZ_CP027668.1"/>
</dbReference>
<gene>
    <name evidence="2" type="primary">soxZ</name>
    <name evidence="2" type="ORF">C6569_08445</name>
</gene>
<dbReference type="EMBL" id="CP027668">
    <property type="protein sequence ID" value="AVO45086.1"/>
    <property type="molecule type" value="Genomic_DNA"/>
</dbReference>
<dbReference type="Pfam" id="PF08770">
    <property type="entry name" value="SoxZ"/>
    <property type="match status" value="1"/>
</dbReference>
<dbReference type="InterPro" id="IPR014756">
    <property type="entry name" value="Ig_E-set"/>
</dbReference>
<sequence length="109" mass="12191">MSTRPTPRVRVPGTIKAGDTVEVKTLISHEMESGQRRGQDGKPIPRKIINRFTATFNGKPVFDADWHASISANPYQSFFFKPSESGELKMVWKDDDGSEYTATSRITVS</sequence>
<name>A0A2S0NAG4_9HYPH</name>
<dbReference type="OrthoDB" id="9795530at2"/>
<proteinExistence type="predicted"/>